<dbReference type="AlphaFoldDB" id="A0A9P9GTA5"/>
<comment type="caution">
    <text evidence="1">The sequence shown here is derived from an EMBL/GenBank/DDBJ whole genome shotgun (WGS) entry which is preliminary data.</text>
</comment>
<proteinExistence type="predicted"/>
<protein>
    <submittedName>
        <fullName evidence="1">Uncharacterized protein</fullName>
    </submittedName>
</protein>
<evidence type="ECO:0000313" key="2">
    <source>
        <dbReference type="Proteomes" id="UP000720189"/>
    </source>
</evidence>
<dbReference type="OrthoDB" id="10399460at2759"/>
<name>A0A9P9GTA5_FUSRE</name>
<sequence length="92" mass="10214">MHTPYHTCTALGSCSSVRFSASLMHLLPFHACWLGTVNSSIQLNSAEKSRGRSYITVQYTESVRRDGIFIFGDVRVCSGGEGCAVTVMHLWW</sequence>
<dbReference type="EMBL" id="JAGMUX010000011">
    <property type="protein sequence ID" value="KAH7244352.1"/>
    <property type="molecule type" value="Genomic_DNA"/>
</dbReference>
<dbReference type="Proteomes" id="UP000720189">
    <property type="component" value="Unassembled WGS sequence"/>
</dbReference>
<gene>
    <name evidence="1" type="ORF">BKA55DRAFT_573732</name>
</gene>
<dbReference type="GeneID" id="70223186"/>
<organism evidence="1 2">
    <name type="scientific">Fusarium redolens</name>
    <dbReference type="NCBI Taxonomy" id="48865"/>
    <lineage>
        <taxon>Eukaryota</taxon>
        <taxon>Fungi</taxon>
        <taxon>Dikarya</taxon>
        <taxon>Ascomycota</taxon>
        <taxon>Pezizomycotina</taxon>
        <taxon>Sordariomycetes</taxon>
        <taxon>Hypocreomycetidae</taxon>
        <taxon>Hypocreales</taxon>
        <taxon>Nectriaceae</taxon>
        <taxon>Fusarium</taxon>
        <taxon>Fusarium redolens species complex</taxon>
    </lineage>
</organism>
<keyword evidence="2" id="KW-1185">Reference proteome</keyword>
<reference evidence="1" key="1">
    <citation type="journal article" date="2021" name="Nat. Commun.">
        <title>Genetic determinants of endophytism in the Arabidopsis root mycobiome.</title>
        <authorList>
            <person name="Mesny F."/>
            <person name="Miyauchi S."/>
            <person name="Thiergart T."/>
            <person name="Pickel B."/>
            <person name="Atanasova L."/>
            <person name="Karlsson M."/>
            <person name="Huettel B."/>
            <person name="Barry K.W."/>
            <person name="Haridas S."/>
            <person name="Chen C."/>
            <person name="Bauer D."/>
            <person name="Andreopoulos W."/>
            <person name="Pangilinan J."/>
            <person name="LaButti K."/>
            <person name="Riley R."/>
            <person name="Lipzen A."/>
            <person name="Clum A."/>
            <person name="Drula E."/>
            <person name="Henrissat B."/>
            <person name="Kohler A."/>
            <person name="Grigoriev I.V."/>
            <person name="Martin F.M."/>
            <person name="Hacquard S."/>
        </authorList>
    </citation>
    <scope>NUCLEOTIDE SEQUENCE</scope>
    <source>
        <strain evidence="1">MPI-CAGE-AT-0023</strain>
    </source>
</reference>
<dbReference type="RefSeq" id="XP_046047575.1">
    <property type="nucleotide sequence ID" value="XM_046193232.1"/>
</dbReference>
<accession>A0A9P9GTA5</accession>
<evidence type="ECO:0000313" key="1">
    <source>
        <dbReference type="EMBL" id="KAH7244352.1"/>
    </source>
</evidence>